<proteinExistence type="predicted"/>
<protein>
    <submittedName>
        <fullName evidence="1">Uncharacterized protein</fullName>
    </submittedName>
</protein>
<dbReference type="Proteomes" id="UP000034037">
    <property type="component" value="Chromosome"/>
</dbReference>
<keyword evidence="2" id="KW-1185">Reference proteome</keyword>
<dbReference type="HOGENOM" id="CLU_042993_0_0_11"/>
<evidence type="ECO:0000313" key="1">
    <source>
        <dbReference type="EMBL" id="AKF28748.1"/>
    </source>
</evidence>
<name>A0A0F6WRW0_9CORY</name>
<accession>A0A0F6WRW0</accession>
<dbReference type="PATRIC" id="fig|92706.3.peg.3158"/>
<sequence length="503" mass="56021">MAPAPSCNSTELLYPALPGDIEIPQTVSANSLVKVVEIGNWEPTQNPNSIIVPGAMRSDRESIPGGFTKEEADRAEIEEAKLANTPFLRVQSDTACKVYWPSPFQVCGEIRKLYDSIGGPTSFLTFPKSNELTNPDGIGKRTEFLNGFIYWHPSTGAHTVSIPATVVWAEHGWEQGIFGYPITSDVALGDQWFKQSYQGGHIITRNSVPAVQAGIYGQIYEKWVELGSQNSALGFPISSEFVASDGVGRYNIFERGVMYWHPEYGAHAVTGDLLLQWAYSGGIEGVLGYPAGDPELQDDGWYRQAFADGFLHGKQLSTFFPAWDEFAWDDSAGGEPGVLMSRQAANYDKGPAGGNKYTDQVVLETEDMCGNEIILRRGWYNSDASRKDKPWGYDKIRHKHGVFSLWSVSTVFENSCINRIEGTQQVYEEEVYQVKCDRLFLNCEQTGQSFVYRGIYERNIYKPGATEPLGLRTFFPVHNEGTHGSSDVTPTWFSTDIPTLDLW</sequence>
<reference evidence="1 2" key="1">
    <citation type="submission" date="2015-04" db="EMBL/GenBank/DDBJ databases">
        <title>Complete Genome Sequence of Brevibacterium flavum ATCC 15168.</title>
        <authorList>
            <person name="Ahn J."/>
            <person name="Park G."/>
            <person name="Jeon W."/>
            <person name="Jang Y."/>
            <person name="Jang M."/>
            <person name="Lee H."/>
            <person name="Lee H."/>
        </authorList>
    </citation>
    <scope>NUCLEOTIDE SEQUENCE [LARGE SCALE GENOMIC DNA]</scope>
    <source>
        <strain evidence="1 2">ATCC 15168</strain>
    </source>
</reference>
<dbReference type="EMBL" id="CP011309">
    <property type="protein sequence ID" value="AKF28748.1"/>
    <property type="molecule type" value="Genomic_DNA"/>
</dbReference>
<gene>
    <name evidence="1" type="ORF">YH66_15055</name>
</gene>
<dbReference type="AlphaFoldDB" id="A0A0F6WRW0"/>
<dbReference type="Pfam" id="PF08310">
    <property type="entry name" value="LGFP"/>
    <property type="match status" value="2"/>
</dbReference>
<organism evidence="1 2">
    <name type="scientific">[Brevibacterium] flavum</name>
    <dbReference type="NCBI Taxonomy" id="92706"/>
    <lineage>
        <taxon>Bacteria</taxon>
        <taxon>Bacillati</taxon>
        <taxon>Actinomycetota</taxon>
        <taxon>Actinomycetes</taxon>
        <taxon>Mycobacteriales</taxon>
        <taxon>Corynebacteriaceae</taxon>
        <taxon>Corynebacterium</taxon>
    </lineage>
</organism>
<dbReference type="RefSeq" id="WP_046552206.1">
    <property type="nucleotide sequence ID" value="NZ_CP011309.1"/>
</dbReference>
<evidence type="ECO:0000313" key="2">
    <source>
        <dbReference type="Proteomes" id="UP000034037"/>
    </source>
</evidence>
<dbReference type="InterPro" id="IPR013207">
    <property type="entry name" value="LGFP"/>
</dbReference>